<name>A0A6M0S1R2_9CYAN</name>
<protein>
    <submittedName>
        <fullName evidence="2">Uncharacterized protein</fullName>
    </submittedName>
</protein>
<accession>A0A6M0S1R2</accession>
<comment type="caution">
    <text evidence="2">The sequence shown here is derived from an EMBL/GenBank/DDBJ whole genome shotgun (WGS) entry which is preliminary data.</text>
</comment>
<keyword evidence="1" id="KW-0472">Membrane</keyword>
<feature type="transmembrane region" description="Helical" evidence="1">
    <location>
        <begin position="20"/>
        <end position="40"/>
    </location>
</feature>
<dbReference type="EMBL" id="QZCE01000001">
    <property type="protein sequence ID" value="NEZ61862.1"/>
    <property type="molecule type" value="Genomic_DNA"/>
</dbReference>
<organism evidence="2 3">
    <name type="scientific">Adonisia turfae CCMR0082</name>
    <dbReference type="NCBI Taxonomy" id="2304604"/>
    <lineage>
        <taxon>Bacteria</taxon>
        <taxon>Bacillati</taxon>
        <taxon>Cyanobacteriota</taxon>
        <taxon>Adonisia</taxon>
        <taxon>Adonisia turfae</taxon>
    </lineage>
</organism>
<dbReference type="AlphaFoldDB" id="A0A6M0S1R2"/>
<proteinExistence type="predicted"/>
<sequence>MILRFRKSKLKSTVGRAKRLLVIAVPALGMSGCVMMTGQISTLRPVSALVTHIMVRATAVGALISKVHQRLDILQPLEKEAVSIGGLGPVRLGMSIQEAANAAQVSFVVAPMTQSELCQYYLPEVYDPEKATRVASIDGIGLMVVNDQVIRIDIWSESPIKTLSGLGIGSTIEEIDAVYDGQIDVTPHPYTDGSYVTLTSEAAGSNLYSLVFETDKEGRVTQFRTGQFPAVTWAEGCS</sequence>
<dbReference type="PROSITE" id="PS51257">
    <property type="entry name" value="PROKAR_LIPOPROTEIN"/>
    <property type="match status" value="1"/>
</dbReference>
<dbReference type="Proteomes" id="UP000473574">
    <property type="component" value="Unassembled WGS sequence"/>
</dbReference>
<gene>
    <name evidence="2" type="ORF">D0962_03580</name>
</gene>
<keyword evidence="1" id="KW-1133">Transmembrane helix</keyword>
<evidence type="ECO:0000256" key="1">
    <source>
        <dbReference type="SAM" id="Phobius"/>
    </source>
</evidence>
<evidence type="ECO:0000313" key="3">
    <source>
        <dbReference type="Proteomes" id="UP000473574"/>
    </source>
</evidence>
<evidence type="ECO:0000313" key="2">
    <source>
        <dbReference type="EMBL" id="NEZ61862.1"/>
    </source>
</evidence>
<dbReference type="RefSeq" id="WP_163659852.1">
    <property type="nucleotide sequence ID" value="NZ_QZCE01000001.1"/>
</dbReference>
<reference evidence="2 3" key="1">
    <citation type="journal article" date="2020" name="Microb. Ecol.">
        <title>Ecogenomics of the Marine Benthic Filamentous Cyanobacterium Adonisia.</title>
        <authorList>
            <person name="Walter J.M."/>
            <person name="Coutinho F.H."/>
            <person name="Leomil L."/>
            <person name="Hargreaves P.I."/>
            <person name="Campeao M.E."/>
            <person name="Vieira V.V."/>
            <person name="Silva B.S."/>
            <person name="Fistarol G.O."/>
            <person name="Salomon P.S."/>
            <person name="Sawabe T."/>
            <person name="Mino S."/>
            <person name="Hosokawa M."/>
            <person name="Miyashita H."/>
            <person name="Maruyama F."/>
            <person name="van Verk M.C."/>
            <person name="Dutilh B.E."/>
            <person name="Thompson C.C."/>
            <person name="Thompson F.L."/>
        </authorList>
    </citation>
    <scope>NUCLEOTIDE SEQUENCE [LARGE SCALE GENOMIC DNA]</scope>
    <source>
        <strain evidence="2 3">CCMR0082</strain>
    </source>
</reference>
<keyword evidence="1" id="KW-0812">Transmembrane</keyword>